<dbReference type="GO" id="GO:0005506">
    <property type="term" value="F:iron ion binding"/>
    <property type="evidence" value="ECO:0007669"/>
    <property type="project" value="InterPro"/>
</dbReference>
<feature type="compositionally biased region" description="Basic and acidic residues" evidence="1">
    <location>
        <begin position="36"/>
        <end position="48"/>
    </location>
</feature>
<dbReference type="InterPro" id="IPR010980">
    <property type="entry name" value="Cyt_c/b562"/>
</dbReference>
<dbReference type="GO" id="GO:0022900">
    <property type="term" value="P:electron transport chain"/>
    <property type="evidence" value="ECO:0007669"/>
    <property type="project" value="InterPro"/>
</dbReference>
<dbReference type="GO" id="GO:0020037">
    <property type="term" value="F:heme binding"/>
    <property type="evidence" value="ECO:0007669"/>
    <property type="project" value="InterPro"/>
</dbReference>
<dbReference type="AlphaFoldDB" id="A0A508WQR7"/>
<organism evidence="2">
    <name type="scientific">Sinorhizobium medicae</name>
    <dbReference type="NCBI Taxonomy" id="110321"/>
    <lineage>
        <taxon>Bacteria</taxon>
        <taxon>Pseudomonadati</taxon>
        <taxon>Pseudomonadota</taxon>
        <taxon>Alphaproteobacteria</taxon>
        <taxon>Hyphomicrobiales</taxon>
        <taxon>Rhizobiaceae</taxon>
        <taxon>Sinorhizobium/Ensifer group</taxon>
        <taxon>Sinorhizobium</taxon>
    </lineage>
</organism>
<protein>
    <recommendedName>
        <fullName evidence="3">Cytochrome c</fullName>
    </recommendedName>
</protein>
<sequence length="175" mass="18899">MGAALCHRHDQKQLQPGRPAIPLHGLDVTEGGRATAGHEGDGRCRQDDRRHVQRHLAIRFKGFQSGHRDHPDPFRGKVIVEGSKASASIEADRPTFDKLAAELGAYASALSVAADRNPAVLAPDMRMEGGDVMMGGPLAKRKAAPDPMKMPAEHALHMMLQTCTSCHAKFRVKGA</sequence>
<dbReference type="SUPFAM" id="SSF47175">
    <property type="entry name" value="Cytochromes"/>
    <property type="match status" value="1"/>
</dbReference>
<dbReference type="Proteomes" id="UP000507954">
    <property type="component" value="Unassembled WGS sequence"/>
</dbReference>
<dbReference type="EMBL" id="CABFNB010000033">
    <property type="protein sequence ID" value="VTZ59830.1"/>
    <property type="molecule type" value="Genomic_DNA"/>
</dbReference>
<evidence type="ECO:0000256" key="1">
    <source>
        <dbReference type="SAM" id="MobiDB-lite"/>
    </source>
</evidence>
<dbReference type="GO" id="GO:0009055">
    <property type="term" value="F:electron transfer activity"/>
    <property type="evidence" value="ECO:0007669"/>
    <property type="project" value="InterPro"/>
</dbReference>
<reference evidence="2" key="1">
    <citation type="submission" date="2019-06" db="EMBL/GenBank/DDBJ databases">
        <authorList>
            <person name="Le Quere A."/>
            <person name="Colella S."/>
        </authorList>
    </citation>
    <scope>NUCLEOTIDE SEQUENCE</scope>
    <source>
        <strain evidence="2">EmedicaeMD41</strain>
    </source>
</reference>
<accession>A0A508WQR7</accession>
<name>A0A508WQR7_9HYPH</name>
<dbReference type="Gene3D" id="1.20.120.10">
    <property type="entry name" value="Cytochrome c/b562"/>
    <property type="match status" value="1"/>
</dbReference>
<evidence type="ECO:0000313" key="2">
    <source>
        <dbReference type="EMBL" id="VTZ59830.1"/>
    </source>
</evidence>
<evidence type="ECO:0008006" key="3">
    <source>
        <dbReference type="Google" id="ProtNLM"/>
    </source>
</evidence>
<gene>
    <name evidence="2" type="ORF">EMEDMD4_1280017</name>
</gene>
<proteinExistence type="predicted"/>
<feature type="region of interest" description="Disordered" evidence="1">
    <location>
        <begin position="1"/>
        <end position="48"/>
    </location>
</feature>